<reference evidence="2 3" key="1">
    <citation type="submission" date="2020-08" db="EMBL/GenBank/DDBJ databases">
        <title>Plant Genome Project.</title>
        <authorList>
            <person name="Zhang R.-G."/>
        </authorList>
    </citation>
    <scope>NUCLEOTIDE SEQUENCE [LARGE SCALE GENOMIC DNA]</scope>
    <source>
        <strain evidence="2">WSP0</strain>
        <tissue evidence="2">Leaf</tissue>
    </source>
</reference>
<gene>
    <name evidence="2" type="ORF">RHGRI_018797</name>
</gene>
<dbReference type="EMBL" id="JACTNZ010000006">
    <property type="protein sequence ID" value="KAG5546740.1"/>
    <property type="molecule type" value="Genomic_DNA"/>
</dbReference>
<name>A0AAV6K2X2_9ERIC</name>
<organism evidence="2 3">
    <name type="scientific">Rhododendron griersonianum</name>
    <dbReference type="NCBI Taxonomy" id="479676"/>
    <lineage>
        <taxon>Eukaryota</taxon>
        <taxon>Viridiplantae</taxon>
        <taxon>Streptophyta</taxon>
        <taxon>Embryophyta</taxon>
        <taxon>Tracheophyta</taxon>
        <taxon>Spermatophyta</taxon>
        <taxon>Magnoliopsida</taxon>
        <taxon>eudicotyledons</taxon>
        <taxon>Gunneridae</taxon>
        <taxon>Pentapetalae</taxon>
        <taxon>asterids</taxon>
        <taxon>Ericales</taxon>
        <taxon>Ericaceae</taxon>
        <taxon>Ericoideae</taxon>
        <taxon>Rhodoreae</taxon>
        <taxon>Rhododendron</taxon>
    </lineage>
</organism>
<keyword evidence="3" id="KW-1185">Reference proteome</keyword>
<evidence type="ECO:0000259" key="1">
    <source>
        <dbReference type="Pfam" id="PF13456"/>
    </source>
</evidence>
<dbReference type="AlphaFoldDB" id="A0AAV6K2X2"/>
<evidence type="ECO:0000313" key="3">
    <source>
        <dbReference type="Proteomes" id="UP000823749"/>
    </source>
</evidence>
<evidence type="ECO:0000313" key="2">
    <source>
        <dbReference type="EMBL" id="KAG5546740.1"/>
    </source>
</evidence>
<accession>A0AAV6K2X2</accession>
<dbReference type="GO" id="GO:0003676">
    <property type="term" value="F:nucleic acid binding"/>
    <property type="evidence" value="ECO:0007669"/>
    <property type="project" value="InterPro"/>
</dbReference>
<sequence>MSFCWEKPVANHLKANQDGSHKEYPDGSALGGSEYVIRDTLGEIVSLGVVPLSFALSSLEVEMAGFYLAVIECQRIRASNVIFEGDSKQVEWMSCGLPQSNDPGGVRQHAAKDLVRGLESCEDWHIFGALATFEDYKVVH</sequence>
<dbReference type="Proteomes" id="UP000823749">
    <property type="component" value="Chromosome 6"/>
</dbReference>
<dbReference type="GO" id="GO:0004523">
    <property type="term" value="F:RNA-DNA hybrid ribonuclease activity"/>
    <property type="evidence" value="ECO:0007669"/>
    <property type="project" value="InterPro"/>
</dbReference>
<feature type="domain" description="RNase H type-1" evidence="1">
    <location>
        <begin position="26"/>
        <end position="97"/>
    </location>
</feature>
<dbReference type="Pfam" id="PF13456">
    <property type="entry name" value="RVT_3"/>
    <property type="match status" value="1"/>
</dbReference>
<dbReference type="InterPro" id="IPR002156">
    <property type="entry name" value="RNaseH_domain"/>
</dbReference>
<protein>
    <recommendedName>
        <fullName evidence="1">RNase H type-1 domain-containing protein</fullName>
    </recommendedName>
</protein>
<comment type="caution">
    <text evidence="2">The sequence shown here is derived from an EMBL/GenBank/DDBJ whole genome shotgun (WGS) entry which is preliminary data.</text>
</comment>
<proteinExistence type="predicted"/>